<dbReference type="Proteomes" id="UP001443914">
    <property type="component" value="Unassembled WGS sequence"/>
</dbReference>
<protein>
    <submittedName>
        <fullName evidence="2">Uncharacterized protein</fullName>
    </submittedName>
</protein>
<evidence type="ECO:0000313" key="2">
    <source>
        <dbReference type="EMBL" id="KAK9664826.1"/>
    </source>
</evidence>
<gene>
    <name evidence="2" type="ORF">RND81_14G071300</name>
</gene>
<organism evidence="2 3">
    <name type="scientific">Saponaria officinalis</name>
    <name type="common">Common soapwort</name>
    <name type="synonym">Lychnis saponaria</name>
    <dbReference type="NCBI Taxonomy" id="3572"/>
    <lineage>
        <taxon>Eukaryota</taxon>
        <taxon>Viridiplantae</taxon>
        <taxon>Streptophyta</taxon>
        <taxon>Embryophyta</taxon>
        <taxon>Tracheophyta</taxon>
        <taxon>Spermatophyta</taxon>
        <taxon>Magnoliopsida</taxon>
        <taxon>eudicotyledons</taxon>
        <taxon>Gunneridae</taxon>
        <taxon>Pentapetalae</taxon>
        <taxon>Caryophyllales</taxon>
        <taxon>Caryophyllaceae</taxon>
        <taxon>Caryophylleae</taxon>
        <taxon>Saponaria</taxon>
    </lineage>
</organism>
<evidence type="ECO:0000313" key="3">
    <source>
        <dbReference type="Proteomes" id="UP001443914"/>
    </source>
</evidence>
<feature type="region of interest" description="Disordered" evidence="1">
    <location>
        <begin position="85"/>
        <end position="107"/>
    </location>
</feature>
<name>A0AAW1GMA5_SAPOF</name>
<dbReference type="AlphaFoldDB" id="A0AAW1GMA5"/>
<dbReference type="EMBL" id="JBDFQZ010000014">
    <property type="protein sequence ID" value="KAK9664826.1"/>
    <property type="molecule type" value="Genomic_DNA"/>
</dbReference>
<accession>A0AAW1GMA5</accession>
<reference evidence="2" key="1">
    <citation type="submission" date="2024-03" db="EMBL/GenBank/DDBJ databases">
        <title>WGS assembly of Saponaria officinalis var. Norfolk2.</title>
        <authorList>
            <person name="Jenkins J."/>
            <person name="Shu S."/>
            <person name="Grimwood J."/>
            <person name="Barry K."/>
            <person name="Goodstein D."/>
            <person name="Schmutz J."/>
            <person name="Leebens-Mack J."/>
            <person name="Osbourn A."/>
        </authorList>
    </citation>
    <scope>NUCLEOTIDE SEQUENCE [LARGE SCALE GENOMIC DNA]</scope>
    <source>
        <strain evidence="2">JIC</strain>
    </source>
</reference>
<proteinExistence type="predicted"/>
<sequence>MWECGRVKVVWDELGWEDDLESIEWYGFTGWVNATWETVGAEGRELFMMVCWLIWQRRNSFVFEGHDFRGEGLVEKARELLIEGESAREEEHGSARATGDSDAARSDIWRPSSDGLLKLNVDASIMDGRGMGVGMVARDGGGHVV</sequence>
<comment type="caution">
    <text evidence="2">The sequence shown here is derived from an EMBL/GenBank/DDBJ whole genome shotgun (WGS) entry which is preliminary data.</text>
</comment>
<feature type="compositionally biased region" description="Basic and acidic residues" evidence="1">
    <location>
        <begin position="85"/>
        <end position="94"/>
    </location>
</feature>
<keyword evidence="3" id="KW-1185">Reference proteome</keyword>
<evidence type="ECO:0000256" key="1">
    <source>
        <dbReference type="SAM" id="MobiDB-lite"/>
    </source>
</evidence>